<dbReference type="Proteomes" id="UP000295689">
    <property type="component" value="Unassembled WGS sequence"/>
</dbReference>
<protein>
    <submittedName>
        <fullName evidence="1">Uncharacterized protein</fullName>
    </submittedName>
</protein>
<keyword evidence="2" id="KW-1185">Reference proteome</keyword>
<gene>
    <name evidence="1" type="ORF">EV146_10592</name>
</gene>
<dbReference type="EMBL" id="SLVV01000005">
    <property type="protein sequence ID" value="TCN25436.1"/>
    <property type="molecule type" value="Genomic_DNA"/>
</dbReference>
<evidence type="ECO:0000313" key="2">
    <source>
        <dbReference type="Proteomes" id="UP000295689"/>
    </source>
</evidence>
<name>A0A4R2BF60_9BACI</name>
<accession>A0A4R2BF60</accession>
<dbReference type="RefSeq" id="WP_181215846.1">
    <property type="nucleotide sequence ID" value="NZ_JABUHM010000003.1"/>
</dbReference>
<sequence length="52" mass="6201">MLFREGYVWFEAKEIENRAKSAWRFYENRQVEKAPQPLPDHKPPCCVCVCEA</sequence>
<evidence type="ECO:0000313" key="1">
    <source>
        <dbReference type="EMBL" id="TCN25436.1"/>
    </source>
</evidence>
<organism evidence="1 2">
    <name type="scientific">Mesobacillus foraminis</name>
    <dbReference type="NCBI Taxonomy" id="279826"/>
    <lineage>
        <taxon>Bacteria</taxon>
        <taxon>Bacillati</taxon>
        <taxon>Bacillota</taxon>
        <taxon>Bacilli</taxon>
        <taxon>Bacillales</taxon>
        <taxon>Bacillaceae</taxon>
        <taxon>Mesobacillus</taxon>
    </lineage>
</organism>
<dbReference type="AlphaFoldDB" id="A0A4R2BF60"/>
<reference evidence="1 2" key="1">
    <citation type="journal article" date="2015" name="Stand. Genomic Sci.">
        <title>Genomic Encyclopedia of Bacterial and Archaeal Type Strains, Phase III: the genomes of soil and plant-associated and newly described type strains.</title>
        <authorList>
            <person name="Whitman W.B."/>
            <person name="Woyke T."/>
            <person name="Klenk H.P."/>
            <person name="Zhou Y."/>
            <person name="Lilburn T.G."/>
            <person name="Beck B.J."/>
            <person name="De Vos P."/>
            <person name="Vandamme P."/>
            <person name="Eisen J.A."/>
            <person name="Garrity G."/>
            <person name="Hugenholtz P."/>
            <person name="Kyrpides N.C."/>
        </authorList>
    </citation>
    <scope>NUCLEOTIDE SEQUENCE [LARGE SCALE GENOMIC DNA]</scope>
    <source>
        <strain evidence="1 2">CV53</strain>
    </source>
</reference>
<comment type="caution">
    <text evidence="1">The sequence shown here is derived from an EMBL/GenBank/DDBJ whole genome shotgun (WGS) entry which is preliminary data.</text>
</comment>
<proteinExistence type="predicted"/>